<name>A0A6S6RQW2_9GAMM</name>
<proteinExistence type="inferred from homology"/>
<dbReference type="NCBIfam" id="TIGR03953">
    <property type="entry name" value="rplD_bact"/>
    <property type="match status" value="1"/>
</dbReference>
<dbReference type="SUPFAM" id="SSF52166">
    <property type="entry name" value="Ribosomal protein L4"/>
    <property type="match status" value="1"/>
</dbReference>
<dbReference type="InterPro" id="IPR013005">
    <property type="entry name" value="Ribosomal_uL4-like"/>
</dbReference>
<dbReference type="GO" id="GO:0005840">
    <property type="term" value="C:ribosome"/>
    <property type="evidence" value="ECO:0007669"/>
    <property type="project" value="UniProtKB-KW"/>
</dbReference>
<comment type="subunit">
    <text evidence="5">Part of the 50S ribosomal subunit.</text>
</comment>
<dbReference type="GO" id="GO:0019843">
    <property type="term" value="F:rRNA binding"/>
    <property type="evidence" value="ECO:0007669"/>
    <property type="project" value="UniProtKB-UniRule"/>
</dbReference>
<keyword evidence="5" id="KW-0694">RNA-binding</keyword>
<dbReference type="Pfam" id="PF00573">
    <property type="entry name" value="Ribosomal_L4"/>
    <property type="match status" value="1"/>
</dbReference>
<keyword evidence="3 5" id="KW-0687">Ribonucleoprotein</keyword>
<evidence type="ECO:0000256" key="1">
    <source>
        <dbReference type="ARBA" id="ARBA00010528"/>
    </source>
</evidence>
<dbReference type="GO" id="GO:0006412">
    <property type="term" value="P:translation"/>
    <property type="evidence" value="ECO:0007669"/>
    <property type="project" value="UniProtKB-UniRule"/>
</dbReference>
<organism evidence="6 7">
    <name type="scientific">Candidatus Portiera aleyrodidarum</name>
    <name type="common">primary endosymbiont of Bemisia tabaci</name>
    <dbReference type="NCBI Taxonomy" id="91844"/>
    <lineage>
        <taxon>Bacteria</taxon>
        <taxon>Pseudomonadati</taxon>
        <taxon>Pseudomonadota</taxon>
        <taxon>Gammaproteobacteria</taxon>
        <taxon>Candidatus Johnevansiales</taxon>
        <taxon>Candidatus Johnevansiaceae</taxon>
        <taxon>Candidatus Portiera</taxon>
    </lineage>
</organism>
<dbReference type="PANTHER" id="PTHR10746:SF6">
    <property type="entry name" value="LARGE RIBOSOMAL SUBUNIT PROTEIN UL4M"/>
    <property type="match status" value="1"/>
</dbReference>
<comment type="similarity">
    <text evidence="1 5">Belongs to the universal ribosomal protein uL4 family.</text>
</comment>
<dbReference type="GO" id="GO:1990904">
    <property type="term" value="C:ribonucleoprotein complex"/>
    <property type="evidence" value="ECO:0007669"/>
    <property type="project" value="UniProtKB-KW"/>
</dbReference>
<comment type="function">
    <text evidence="5">Forms part of the polypeptide exit tunnel.</text>
</comment>
<keyword evidence="7" id="KW-1185">Reference proteome</keyword>
<dbReference type="RefSeq" id="WP_180824756.1">
    <property type="nucleotide sequence ID" value="NZ_LR744089.1"/>
</dbReference>
<accession>A0A6S6RQW2</accession>
<protein>
    <recommendedName>
        <fullName evidence="4 5">Large ribosomal subunit protein uL4</fullName>
    </recommendedName>
</protein>
<evidence type="ECO:0000256" key="2">
    <source>
        <dbReference type="ARBA" id="ARBA00022980"/>
    </source>
</evidence>
<gene>
    <name evidence="5 6" type="primary">rplD</name>
    <name evidence="6" type="ORF">PEMO_0135</name>
</gene>
<sequence length="204" mass="23607">MKLKIRDTSEKIEVSKEVFDREFKKSLIHQVVTSYIKNSRQGTKAQKKYKTISGGGKKPWRQKGTGRARAGSIRSPIWRGGCITFAASKKKYYNKVNRKMYRLAMCSIMSELIRQERLIVIKEMKVNIIKTKKIISKMEELNIKKLKSIIITEKSDKKIELASRNIQNINTINVRSVNPLILIKTDKVLITLSALRKLEEKLKI</sequence>
<keyword evidence="2 5" id="KW-0689">Ribosomal protein</keyword>
<keyword evidence="5" id="KW-0699">rRNA-binding</keyword>
<dbReference type="PANTHER" id="PTHR10746">
    <property type="entry name" value="50S RIBOSOMAL PROTEIN L4"/>
    <property type="match status" value="1"/>
</dbReference>
<evidence type="ECO:0000313" key="7">
    <source>
        <dbReference type="Proteomes" id="UP000510842"/>
    </source>
</evidence>
<evidence type="ECO:0000256" key="4">
    <source>
        <dbReference type="ARBA" id="ARBA00035244"/>
    </source>
</evidence>
<dbReference type="InterPro" id="IPR002136">
    <property type="entry name" value="Ribosomal_uL4"/>
</dbReference>
<dbReference type="InterPro" id="IPR023574">
    <property type="entry name" value="Ribosomal_uL4_dom_sf"/>
</dbReference>
<dbReference type="Gene3D" id="3.40.1370.10">
    <property type="match status" value="1"/>
</dbReference>
<comment type="function">
    <text evidence="5">One of the primary rRNA binding proteins, this protein initially binds near the 5'-end of the 23S rRNA. It is important during the early stages of 50S assembly. It makes multiple contacts with different domains of the 23S rRNA in the assembled 50S subunit and ribosome.</text>
</comment>
<evidence type="ECO:0000313" key="6">
    <source>
        <dbReference type="EMBL" id="CAA3706422.1"/>
    </source>
</evidence>
<dbReference type="EMBL" id="LR744089">
    <property type="protein sequence ID" value="CAA3706422.1"/>
    <property type="molecule type" value="Genomic_DNA"/>
</dbReference>
<dbReference type="HAMAP" id="MF_01328_B">
    <property type="entry name" value="Ribosomal_uL4_B"/>
    <property type="match status" value="1"/>
</dbReference>
<evidence type="ECO:0000256" key="5">
    <source>
        <dbReference type="HAMAP-Rule" id="MF_01328"/>
    </source>
</evidence>
<dbReference type="AlphaFoldDB" id="A0A6S6RQW2"/>
<evidence type="ECO:0000256" key="3">
    <source>
        <dbReference type="ARBA" id="ARBA00023274"/>
    </source>
</evidence>
<dbReference type="Proteomes" id="UP000510842">
    <property type="component" value="Chromosome"/>
</dbReference>
<dbReference type="GO" id="GO:0003735">
    <property type="term" value="F:structural constituent of ribosome"/>
    <property type="evidence" value="ECO:0007669"/>
    <property type="project" value="InterPro"/>
</dbReference>
<reference evidence="6 7" key="1">
    <citation type="submission" date="2019-12" db="EMBL/GenBank/DDBJ databases">
        <authorList>
            <person name="Santos-Garcia D."/>
            <person name="Santos-Garcia D."/>
            <person name="Santos-Garcia D."/>
        </authorList>
    </citation>
    <scope>NUCLEOTIDE SEQUENCE [LARGE SCALE GENOMIC DNA]</scope>
    <source>
        <strain evidence="6">PeMo</strain>
    </source>
</reference>